<accession>A0A1H5YGP2</accession>
<dbReference type="RefSeq" id="WP_103910432.1">
    <property type="nucleotide sequence ID" value="NZ_FNUZ01000003.1"/>
</dbReference>
<sequence length="216" mass="22236">MLGIANILALSKLTSDTPDEVRKAATLMIVGGNKNPLISGIASANIVEEATKSAVEATSAKTASTKATEAKVVAEARATSLETEIATIRPLINAVAERALVPTKSTTTEGDGYTQMLSALKGETTVESVMDKLVSPVTVAGDQLMPINSIETEADSAVKAVAAAAASVKEAANNDLSDKQKRHAATMFVKSLDLPASVLSGVKTLDELKSAIAKNS</sequence>
<dbReference type="EMBL" id="FNUZ01000003">
    <property type="protein sequence ID" value="SEG23269.1"/>
    <property type="molecule type" value="Genomic_DNA"/>
</dbReference>
<protein>
    <submittedName>
        <fullName evidence="1">Uncharacterized protein</fullName>
    </submittedName>
</protein>
<evidence type="ECO:0000313" key="1">
    <source>
        <dbReference type="EMBL" id="SEG23269.1"/>
    </source>
</evidence>
<evidence type="ECO:0000313" key="2">
    <source>
        <dbReference type="Proteomes" id="UP000236752"/>
    </source>
</evidence>
<dbReference type="Proteomes" id="UP000236752">
    <property type="component" value="Unassembled WGS sequence"/>
</dbReference>
<name>A0A1H5YGP2_9RHOB</name>
<proteinExistence type="predicted"/>
<organism evidence="1 2">
    <name type="scientific">Thalassococcus halodurans</name>
    <dbReference type="NCBI Taxonomy" id="373675"/>
    <lineage>
        <taxon>Bacteria</taxon>
        <taxon>Pseudomonadati</taxon>
        <taxon>Pseudomonadota</taxon>
        <taxon>Alphaproteobacteria</taxon>
        <taxon>Rhodobacterales</taxon>
        <taxon>Roseobacteraceae</taxon>
        <taxon>Thalassococcus</taxon>
    </lineage>
</organism>
<gene>
    <name evidence="1" type="ORF">SAMN04488045_2090</name>
</gene>
<reference evidence="1 2" key="1">
    <citation type="submission" date="2016-10" db="EMBL/GenBank/DDBJ databases">
        <authorList>
            <person name="de Groot N.N."/>
        </authorList>
    </citation>
    <scope>NUCLEOTIDE SEQUENCE [LARGE SCALE GENOMIC DNA]</scope>
    <source>
        <strain evidence="1 2">DSM 26915</strain>
    </source>
</reference>
<keyword evidence="2" id="KW-1185">Reference proteome</keyword>
<dbReference type="AlphaFoldDB" id="A0A1H5YGP2"/>